<protein>
    <submittedName>
        <fullName evidence="2">Uncharacterized protein</fullName>
    </submittedName>
</protein>
<gene>
    <name evidence="2" type="ORF">JKP88DRAFT_298150</name>
</gene>
<reference evidence="2" key="1">
    <citation type="submission" date="2021-02" db="EMBL/GenBank/DDBJ databases">
        <title>First Annotated Genome of the Yellow-green Alga Tribonema minus.</title>
        <authorList>
            <person name="Mahan K.M."/>
        </authorList>
    </citation>
    <scope>NUCLEOTIDE SEQUENCE</scope>
    <source>
        <strain evidence="2">UTEX B ZZ1240</strain>
    </source>
</reference>
<keyword evidence="3" id="KW-1185">Reference proteome</keyword>
<proteinExistence type="predicted"/>
<keyword evidence="1" id="KW-0732">Signal</keyword>
<evidence type="ECO:0000313" key="3">
    <source>
        <dbReference type="Proteomes" id="UP000664859"/>
    </source>
</evidence>
<name>A0A836CLF8_9STRA</name>
<evidence type="ECO:0000313" key="2">
    <source>
        <dbReference type="EMBL" id="KAG5190692.1"/>
    </source>
</evidence>
<feature type="signal peptide" evidence="1">
    <location>
        <begin position="1"/>
        <end position="23"/>
    </location>
</feature>
<accession>A0A836CLF8</accession>
<dbReference type="EMBL" id="JAFCMP010000030">
    <property type="protein sequence ID" value="KAG5190692.1"/>
    <property type="molecule type" value="Genomic_DNA"/>
</dbReference>
<feature type="chain" id="PRO_5032709796" evidence="1">
    <location>
        <begin position="24"/>
        <end position="168"/>
    </location>
</feature>
<dbReference type="Proteomes" id="UP000664859">
    <property type="component" value="Unassembled WGS sequence"/>
</dbReference>
<organism evidence="2 3">
    <name type="scientific">Tribonema minus</name>
    <dbReference type="NCBI Taxonomy" id="303371"/>
    <lineage>
        <taxon>Eukaryota</taxon>
        <taxon>Sar</taxon>
        <taxon>Stramenopiles</taxon>
        <taxon>Ochrophyta</taxon>
        <taxon>PX clade</taxon>
        <taxon>Xanthophyceae</taxon>
        <taxon>Tribonematales</taxon>
        <taxon>Tribonemataceae</taxon>
        <taxon>Tribonema</taxon>
    </lineage>
</organism>
<evidence type="ECO:0000256" key="1">
    <source>
        <dbReference type="SAM" id="SignalP"/>
    </source>
</evidence>
<dbReference type="AlphaFoldDB" id="A0A836CLF8"/>
<sequence length="168" mass="18205">MPPCDTSILIVHFITITPRLAAANCLLIQMITIIGKSRDGHKQRFSRSGGTSIIDSIAITTFNVHIIKRRSACVLRQHEPLVSRAAIEDKHMIRGISKEIMYEHSKIASCRHSFLSCGAARSSSSGGGSSFLGCSVERVSLPPSVEVYCARKHYVGAKTCGADQACNC</sequence>
<comment type="caution">
    <text evidence="2">The sequence shown here is derived from an EMBL/GenBank/DDBJ whole genome shotgun (WGS) entry which is preliminary data.</text>
</comment>